<name>A0A7C9DA70_OPUST</name>
<reference evidence="1" key="2">
    <citation type="submission" date="2020-07" db="EMBL/GenBank/DDBJ databases">
        <authorList>
            <person name="Vera ALvarez R."/>
            <person name="Arias-Moreno D.M."/>
            <person name="Jimenez-Jacinto V."/>
            <person name="Jimenez-Bremont J.F."/>
            <person name="Swaminathan K."/>
            <person name="Moose S.P."/>
            <person name="Guerrero-Gonzalez M.L."/>
            <person name="Marino-Ramirez L."/>
            <person name="Landsman D."/>
            <person name="Rodriguez-Kessler M."/>
            <person name="Delgado-Sanchez P."/>
        </authorList>
    </citation>
    <scope>NUCLEOTIDE SEQUENCE</scope>
    <source>
        <tissue evidence="1">Cladode</tissue>
    </source>
</reference>
<proteinExistence type="predicted"/>
<sequence>MTTDSSFANLKQKSMSSVISLNRESSNFTITAIEPSGFCGQVRQGMLFIPSKHKCAVCFRILMVLLKKSLSVFSKMLGTEAWINVGGPPYMSKYFLSRSMILGCLNVPLGSVMANQPSLQPGTSHLFDNEPRVKTGAIDPKVPIGKNGVLPKARCPYTSSAITKIPSFFAVSAICNKC</sequence>
<protein>
    <submittedName>
        <fullName evidence="1">Uncharacterized protein</fullName>
    </submittedName>
</protein>
<organism evidence="1">
    <name type="scientific">Opuntia streptacantha</name>
    <name type="common">Prickly pear cactus</name>
    <name type="synonym">Opuntia cardona</name>
    <dbReference type="NCBI Taxonomy" id="393608"/>
    <lineage>
        <taxon>Eukaryota</taxon>
        <taxon>Viridiplantae</taxon>
        <taxon>Streptophyta</taxon>
        <taxon>Embryophyta</taxon>
        <taxon>Tracheophyta</taxon>
        <taxon>Spermatophyta</taxon>
        <taxon>Magnoliopsida</taxon>
        <taxon>eudicotyledons</taxon>
        <taxon>Gunneridae</taxon>
        <taxon>Pentapetalae</taxon>
        <taxon>Caryophyllales</taxon>
        <taxon>Cactineae</taxon>
        <taxon>Cactaceae</taxon>
        <taxon>Opuntioideae</taxon>
        <taxon>Opuntia</taxon>
    </lineage>
</organism>
<evidence type="ECO:0000313" key="1">
    <source>
        <dbReference type="EMBL" id="MBA4633448.1"/>
    </source>
</evidence>
<dbReference type="EMBL" id="GISG01086884">
    <property type="protein sequence ID" value="MBA4633448.1"/>
    <property type="molecule type" value="Transcribed_RNA"/>
</dbReference>
<dbReference type="AlphaFoldDB" id="A0A7C9DA70"/>
<reference evidence="1" key="1">
    <citation type="journal article" date="2013" name="J. Plant Res.">
        <title>Effect of fungi and light on seed germination of three Opuntia species from semiarid lands of central Mexico.</title>
        <authorList>
            <person name="Delgado-Sanchez P."/>
            <person name="Jimenez-Bremont J.F."/>
            <person name="Guerrero-Gonzalez Mde L."/>
            <person name="Flores J."/>
        </authorList>
    </citation>
    <scope>NUCLEOTIDE SEQUENCE</scope>
    <source>
        <tissue evidence="1">Cladode</tissue>
    </source>
</reference>
<accession>A0A7C9DA70</accession>